<keyword evidence="2" id="KW-1185">Reference proteome</keyword>
<protein>
    <submittedName>
        <fullName evidence="1">Uncharacterized protein</fullName>
    </submittedName>
</protein>
<evidence type="ECO:0000313" key="1">
    <source>
        <dbReference type="EMBL" id="STX41825.1"/>
    </source>
</evidence>
<evidence type="ECO:0000313" key="2">
    <source>
        <dbReference type="Proteomes" id="UP000254677"/>
    </source>
</evidence>
<reference evidence="1 2" key="1">
    <citation type="submission" date="2018-06" db="EMBL/GenBank/DDBJ databases">
        <authorList>
            <consortium name="Pathogen Informatics"/>
            <person name="Doyle S."/>
        </authorList>
    </citation>
    <scope>NUCLEOTIDE SEQUENCE [LARGE SCALE GENOMIC DNA]</scope>
    <source>
        <strain evidence="1 2">NCTC13292</strain>
    </source>
</reference>
<gene>
    <name evidence="1" type="ORF">NCTC13292_01204</name>
</gene>
<dbReference type="EMBL" id="UGOA01000001">
    <property type="protein sequence ID" value="STX41825.1"/>
    <property type="molecule type" value="Genomic_DNA"/>
</dbReference>
<dbReference type="Proteomes" id="UP000254677">
    <property type="component" value="Unassembled WGS sequence"/>
</dbReference>
<accession>A0A378J2I2</accession>
<dbReference type="AlphaFoldDB" id="A0A378J2I2"/>
<name>A0A378J2I2_9GAMM</name>
<dbReference type="RefSeq" id="WP_115220949.1">
    <property type="nucleotide sequence ID" value="NZ_UGOA01000001.1"/>
</dbReference>
<sequence length="155" mass="17530">MTALFILCTYNHIVDSIYEQKPVVQSKKLMLESEIASLKNLLAHQNQLTHQDLKNFDNKFGTNFLSIAPTSYTSTSPQDNQEILSSILEQEKNKKEAALSTIEQAGFLSYIPPWPMLIILALGVFFTRLISNLGDVTPTLIYRGYQKIKQCCVKS</sequence>
<proteinExistence type="predicted"/>
<organism evidence="1 2">
    <name type="scientific">Legionella donaldsonii</name>
    <dbReference type="NCBI Taxonomy" id="45060"/>
    <lineage>
        <taxon>Bacteria</taxon>
        <taxon>Pseudomonadati</taxon>
        <taxon>Pseudomonadota</taxon>
        <taxon>Gammaproteobacteria</taxon>
        <taxon>Legionellales</taxon>
        <taxon>Legionellaceae</taxon>
        <taxon>Legionella</taxon>
    </lineage>
</organism>